<dbReference type="AlphaFoldDB" id="A0A1Y6E922"/>
<accession>A0A1Y6E922</accession>
<dbReference type="GO" id="GO:0046872">
    <property type="term" value="F:metal ion binding"/>
    <property type="evidence" value="ECO:0007669"/>
    <property type="project" value="UniProtKB-KW"/>
</dbReference>
<dbReference type="InterPro" id="IPR001279">
    <property type="entry name" value="Metallo-B-lactamas"/>
</dbReference>
<dbReference type="GeneID" id="303000306"/>
<dbReference type="Pfam" id="PF12706">
    <property type="entry name" value="Lactamase_B_2"/>
    <property type="match status" value="1"/>
</dbReference>
<dbReference type="InterPro" id="IPR036866">
    <property type="entry name" value="RibonucZ/Hydroxyglut_hydro"/>
</dbReference>
<keyword evidence="5" id="KW-0862">Zinc</keyword>
<dbReference type="InterPro" id="IPR051013">
    <property type="entry name" value="MBL_superfamily_lactonases"/>
</dbReference>
<dbReference type="EMBL" id="FXWL01000001">
    <property type="protein sequence ID" value="SMQ59115.1"/>
    <property type="molecule type" value="Genomic_DNA"/>
</dbReference>
<dbReference type="Proteomes" id="UP000194469">
    <property type="component" value="Unassembled WGS sequence"/>
</dbReference>
<reference evidence="8" key="1">
    <citation type="submission" date="2017-04" db="EMBL/GenBank/DDBJ databases">
        <authorList>
            <person name="Varghese N."/>
            <person name="Submissions S."/>
        </authorList>
    </citation>
    <scope>NUCLEOTIDE SEQUENCE [LARGE SCALE GENOMIC DNA]</scope>
    <source>
        <strain evidence="8">UI2</strain>
    </source>
</reference>
<keyword evidence="8" id="KW-1185">Reference proteome</keyword>
<sequence length="309" mass="34253">MVKTAITLLGIALVAATWWYVFDSRAPREADDAIPLEALRTAIAADDARHLPREVELYRTGRGTAPMFAVEAGGGLGKFEMAYTAFGIRYRDSRVMIDAAADRETAMAIGDKAAARFDDAAYALLLDRIAQADQVILTHEHKDHVMAVVRHPAFGAFADRFRFPEAQRYGLLRHSGSQAIAEAIGSLAATPIDGATHIAPGIAAVPAPGHSPGSIIILVRLANGREYLFIGDIAWSFDDITKLRTRPRFLQWLMFDPKEERGQVLRQLRALHDLHLREPALVIVPSHDNRWFDRLIAERLMKSAKAETR</sequence>
<evidence type="ECO:0000256" key="3">
    <source>
        <dbReference type="ARBA" id="ARBA00022723"/>
    </source>
</evidence>
<dbReference type="SMART" id="SM00849">
    <property type="entry name" value="Lactamase_B"/>
    <property type="match status" value="1"/>
</dbReference>
<evidence type="ECO:0000256" key="4">
    <source>
        <dbReference type="ARBA" id="ARBA00022801"/>
    </source>
</evidence>
<dbReference type="PANTHER" id="PTHR42978">
    <property type="entry name" value="QUORUM-QUENCHING LACTONASE YTNP-RELATED-RELATED"/>
    <property type="match status" value="1"/>
</dbReference>
<feature type="domain" description="Metallo-beta-lactamase" evidence="6">
    <location>
        <begin position="82"/>
        <end position="287"/>
    </location>
</feature>
<keyword evidence="3" id="KW-0479">Metal-binding</keyword>
<protein>
    <submittedName>
        <fullName evidence="7">Glyoxylase, beta-lactamase superfamily II</fullName>
    </submittedName>
</protein>
<dbReference type="SUPFAM" id="SSF56281">
    <property type="entry name" value="Metallo-hydrolase/oxidoreductase"/>
    <property type="match status" value="1"/>
</dbReference>
<evidence type="ECO:0000256" key="5">
    <source>
        <dbReference type="ARBA" id="ARBA00022833"/>
    </source>
</evidence>
<evidence type="ECO:0000256" key="2">
    <source>
        <dbReference type="ARBA" id="ARBA00007749"/>
    </source>
</evidence>
<evidence type="ECO:0000256" key="1">
    <source>
        <dbReference type="ARBA" id="ARBA00001947"/>
    </source>
</evidence>
<gene>
    <name evidence="7" type="ORF">SAMN06295984_0222</name>
</gene>
<evidence type="ECO:0000259" key="6">
    <source>
        <dbReference type="SMART" id="SM00849"/>
    </source>
</evidence>
<dbReference type="RefSeq" id="WP_086455713.1">
    <property type="nucleotide sequence ID" value="NZ_FXWL01000001.1"/>
</dbReference>
<comment type="similarity">
    <text evidence="2">Belongs to the metallo-beta-lactamase superfamily.</text>
</comment>
<proteinExistence type="inferred from homology"/>
<keyword evidence="4" id="KW-0378">Hydrolase</keyword>
<dbReference type="Gene3D" id="3.60.15.10">
    <property type="entry name" value="Ribonuclease Z/Hydroxyacylglutathione hydrolase-like"/>
    <property type="match status" value="1"/>
</dbReference>
<organism evidence="7 8">
    <name type="scientific">Sphingopyxis terrae subsp. ummariensis</name>
    <dbReference type="NCBI Taxonomy" id="429001"/>
    <lineage>
        <taxon>Bacteria</taxon>
        <taxon>Pseudomonadati</taxon>
        <taxon>Pseudomonadota</taxon>
        <taxon>Alphaproteobacteria</taxon>
        <taxon>Sphingomonadales</taxon>
        <taxon>Sphingomonadaceae</taxon>
        <taxon>Sphingopyxis</taxon>
    </lineage>
</organism>
<evidence type="ECO:0000313" key="8">
    <source>
        <dbReference type="Proteomes" id="UP000194469"/>
    </source>
</evidence>
<evidence type="ECO:0000313" key="7">
    <source>
        <dbReference type="EMBL" id="SMQ59115.1"/>
    </source>
</evidence>
<dbReference type="GO" id="GO:0016787">
    <property type="term" value="F:hydrolase activity"/>
    <property type="evidence" value="ECO:0007669"/>
    <property type="project" value="UniProtKB-KW"/>
</dbReference>
<dbReference type="PANTHER" id="PTHR42978:SF2">
    <property type="entry name" value="102 KBASES UNSTABLE REGION: FROM 1 TO 119443"/>
    <property type="match status" value="1"/>
</dbReference>
<name>A0A1Y6E922_9SPHN</name>
<comment type="cofactor">
    <cofactor evidence="1">
        <name>Zn(2+)</name>
        <dbReference type="ChEBI" id="CHEBI:29105"/>
    </cofactor>
</comment>